<dbReference type="InterPro" id="IPR001509">
    <property type="entry name" value="Epimerase_deHydtase"/>
</dbReference>
<dbReference type="PANTHER" id="PTHR11092:SF0">
    <property type="entry name" value="EPIMERASE FAMILY PROTEIN SDR39U1"/>
    <property type="match status" value="1"/>
</dbReference>
<evidence type="ECO:0000313" key="5">
    <source>
        <dbReference type="Proteomes" id="UP000254704"/>
    </source>
</evidence>
<dbReference type="Pfam" id="PF01370">
    <property type="entry name" value="Epimerase"/>
    <property type="match status" value="1"/>
</dbReference>
<dbReference type="InterPro" id="IPR010099">
    <property type="entry name" value="SDR39U1"/>
</dbReference>
<dbReference type="PANTHER" id="PTHR11092">
    <property type="entry name" value="SUGAR NUCLEOTIDE EPIMERASE RELATED"/>
    <property type="match status" value="1"/>
</dbReference>
<dbReference type="EMBL" id="UGTV01000015">
    <property type="protein sequence ID" value="SUC09859.1"/>
    <property type="molecule type" value="Genomic_DNA"/>
</dbReference>
<reference evidence="4 5" key="1">
    <citation type="submission" date="2018-06" db="EMBL/GenBank/DDBJ databases">
        <authorList>
            <consortium name="Pathogen Informatics"/>
            <person name="Doyle S."/>
        </authorList>
    </citation>
    <scope>NUCLEOTIDE SEQUENCE [LARGE SCALE GENOMIC DNA]</scope>
    <source>
        <strain evidence="4 5">NCTC11621</strain>
    </source>
</reference>
<proteinExistence type="inferred from homology"/>
<protein>
    <submittedName>
        <fullName evidence="4">NAD-dependent epimerase/dehydratase family protein</fullName>
    </submittedName>
</protein>
<dbReference type="NCBIfam" id="TIGR01777">
    <property type="entry name" value="yfcH"/>
    <property type="match status" value="1"/>
</dbReference>
<evidence type="ECO:0000313" key="4">
    <source>
        <dbReference type="EMBL" id="SUC09859.1"/>
    </source>
</evidence>
<evidence type="ECO:0000259" key="2">
    <source>
        <dbReference type="Pfam" id="PF01370"/>
    </source>
</evidence>
<dbReference type="Gene3D" id="3.40.50.720">
    <property type="entry name" value="NAD(P)-binding Rossmann-like Domain"/>
    <property type="match status" value="1"/>
</dbReference>
<evidence type="ECO:0000256" key="1">
    <source>
        <dbReference type="ARBA" id="ARBA00009353"/>
    </source>
</evidence>
<evidence type="ECO:0000259" key="3">
    <source>
        <dbReference type="Pfam" id="PF08338"/>
    </source>
</evidence>
<dbReference type="AlphaFoldDB" id="A0A379ETX1"/>
<name>A0A379ETX1_9PAST</name>
<dbReference type="InterPro" id="IPR013549">
    <property type="entry name" value="DUF1731"/>
</dbReference>
<feature type="domain" description="NAD-dependent epimerase/dehydratase" evidence="2">
    <location>
        <begin position="3"/>
        <end position="219"/>
    </location>
</feature>
<dbReference type="RefSeq" id="WP_115322725.1">
    <property type="nucleotide sequence ID" value="NZ_UGTV01000015.1"/>
</dbReference>
<sequence>MQILITGATGLIGSTLITHLLELGYQITALVRSPDKARIQLPPNVQLISSLTQYNDLNQFDAVINLAGEPIFTHRWTTEQKQRLIESRVQLTKQLTSLINHSTTPPHTFISGSATGYYGDKKEYIITEQSEPSAQFTGQLCQKWEAEALKAKTRVCLLRTGIVLAKTGGALAKMLPIYRLGLGGRLGNGEQYWSWITLKDMIAAIVFLLNNVACSGAFNLVTPHPVRNKDFNSMLGQLLKRPYFLAVPIFILNLFLGERVQLLLDSQKIIPEKLQAEGFHFQYPELKAALQDILKQKS</sequence>
<dbReference type="Pfam" id="PF08338">
    <property type="entry name" value="DUF1731"/>
    <property type="match status" value="1"/>
</dbReference>
<feature type="domain" description="DUF1731" evidence="3">
    <location>
        <begin position="247"/>
        <end position="293"/>
    </location>
</feature>
<gene>
    <name evidence="4" type="ORF">NCTC11621_00883</name>
</gene>
<comment type="similarity">
    <text evidence="1">Belongs to the NAD(P)-dependent epimerase/dehydratase family. SDR39U1 subfamily.</text>
</comment>
<accession>A0A379ETX1</accession>
<dbReference type="SUPFAM" id="SSF51735">
    <property type="entry name" value="NAD(P)-binding Rossmann-fold domains"/>
    <property type="match status" value="1"/>
</dbReference>
<organism evidence="4 5">
    <name type="scientific">Pasteurella canis</name>
    <dbReference type="NCBI Taxonomy" id="753"/>
    <lineage>
        <taxon>Bacteria</taxon>
        <taxon>Pseudomonadati</taxon>
        <taxon>Pseudomonadota</taxon>
        <taxon>Gammaproteobacteria</taxon>
        <taxon>Pasteurellales</taxon>
        <taxon>Pasteurellaceae</taxon>
        <taxon>Pasteurella</taxon>
    </lineage>
</organism>
<dbReference type="InterPro" id="IPR036291">
    <property type="entry name" value="NAD(P)-bd_dom_sf"/>
</dbReference>
<dbReference type="Proteomes" id="UP000254704">
    <property type="component" value="Unassembled WGS sequence"/>
</dbReference>